<keyword evidence="2" id="KW-1185">Reference proteome</keyword>
<dbReference type="InParanoid" id="K5W4H8"/>
<organism evidence="1 2">
    <name type="scientific">Phanerochaete carnosa (strain HHB-10118-sp)</name>
    <name type="common">White-rot fungus</name>
    <name type="synonym">Peniophora carnosa</name>
    <dbReference type="NCBI Taxonomy" id="650164"/>
    <lineage>
        <taxon>Eukaryota</taxon>
        <taxon>Fungi</taxon>
        <taxon>Dikarya</taxon>
        <taxon>Basidiomycota</taxon>
        <taxon>Agaricomycotina</taxon>
        <taxon>Agaricomycetes</taxon>
        <taxon>Polyporales</taxon>
        <taxon>Phanerochaetaceae</taxon>
        <taxon>Phanerochaete</taxon>
    </lineage>
</organism>
<dbReference type="AlphaFoldDB" id="K5W4H8"/>
<proteinExistence type="predicted"/>
<dbReference type="EMBL" id="JH930474">
    <property type="protein sequence ID" value="EKM53834.1"/>
    <property type="molecule type" value="Genomic_DNA"/>
</dbReference>
<dbReference type="KEGG" id="pco:PHACADRAFT_211473"/>
<evidence type="ECO:0008006" key="3">
    <source>
        <dbReference type="Google" id="ProtNLM"/>
    </source>
</evidence>
<gene>
    <name evidence="1" type="ORF">PHACADRAFT_211473</name>
</gene>
<accession>K5W4H8</accession>
<sequence>MERLSLATIASGAQYEYAEPGASAGSENSIAYDVEDSNGKNHQGADVGEIKIAVTDNPPEVTSPGDKDCVFPCEVTELIIDHVDQLQSRGVLPKHITVQIQPPQKTGYCGSDSPEDPDATLYKFYTFISQSSPSITHSIRLLRIYSGSSRYGPVSLASVWDVVIKLPSLRTLDIASTTIVGRIQNRDAVHSFASLQLSQFTKVDIYTLLDLLLLSRNLTSLSLRSTSRVYKYSTDGINAYTNQVPPACVALRSLELAEKGTIPLFAGPLLPMLSASTLTRLSLRCFVTSGDVATGDTGKLIHHAHRTLEHVGLNLTSSTVDKGTQETASTGLNLGLCTSLVSFDLALSCTCIFLQLFVRTLFNELFSRRTEYDSIKLYTQACHFTRIPEFVWPGVVMDAQEL</sequence>
<name>K5W4H8_PHACS</name>
<reference evidence="1 2" key="1">
    <citation type="journal article" date="2012" name="BMC Genomics">
        <title>Comparative genomics of the white-rot fungi, Phanerochaete carnosa and P. chrysosporium, to elucidate the genetic basis of the distinct wood types they colonize.</title>
        <authorList>
            <person name="Suzuki H."/>
            <person name="MacDonald J."/>
            <person name="Syed K."/>
            <person name="Salamov A."/>
            <person name="Hori C."/>
            <person name="Aerts A."/>
            <person name="Henrissat B."/>
            <person name="Wiebenga A."/>
            <person name="vanKuyk P.A."/>
            <person name="Barry K."/>
            <person name="Lindquist E."/>
            <person name="LaButti K."/>
            <person name="Lapidus A."/>
            <person name="Lucas S."/>
            <person name="Coutinho P."/>
            <person name="Gong Y."/>
            <person name="Samejima M."/>
            <person name="Mahadevan R."/>
            <person name="Abou-Zaid M."/>
            <person name="de Vries R.P."/>
            <person name="Igarashi K."/>
            <person name="Yadav J.S."/>
            <person name="Grigoriev I.V."/>
            <person name="Master E.R."/>
        </authorList>
    </citation>
    <scope>NUCLEOTIDE SEQUENCE [LARGE SCALE GENOMIC DNA]</scope>
    <source>
        <strain evidence="1 2">HHB-10118-sp</strain>
    </source>
</reference>
<dbReference type="RefSeq" id="XP_007398511.1">
    <property type="nucleotide sequence ID" value="XM_007398449.1"/>
</dbReference>
<evidence type="ECO:0000313" key="2">
    <source>
        <dbReference type="Proteomes" id="UP000008370"/>
    </source>
</evidence>
<evidence type="ECO:0000313" key="1">
    <source>
        <dbReference type="EMBL" id="EKM53834.1"/>
    </source>
</evidence>
<dbReference type="GeneID" id="18913111"/>
<dbReference type="Proteomes" id="UP000008370">
    <property type="component" value="Unassembled WGS sequence"/>
</dbReference>
<protein>
    <recommendedName>
        <fullName evidence="3">F-box domain-containing protein</fullName>
    </recommendedName>
</protein>
<dbReference type="HOGENOM" id="CLU_685325_0_0_1"/>